<evidence type="ECO:0000256" key="1">
    <source>
        <dbReference type="SAM" id="MobiDB-lite"/>
    </source>
</evidence>
<feature type="compositionally biased region" description="Basic and acidic residues" evidence="1">
    <location>
        <begin position="50"/>
        <end position="66"/>
    </location>
</feature>
<evidence type="ECO:0000313" key="2">
    <source>
        <dbReference type="Proteomes" id="UP000046393"/>
    </source>
</evidence>
<dbReference type="WBParaSite" id="SMUV_0001076201-mRNA-1">
    <property type="protein sequence ID" value="SMUV_0001076201-mRNA-1"/>
    <property type="gene ID" value="SMUV_0001076201"/>
</dbReference>
<proteinExistence type="predicted"/>
<feature type="region of interest" description="Disordered" evidence="1">
    <location>
        <begin position="45"/>
        <end position="69"/>
    </location>
</feature>
<accession>A0A0N5B0G0</accession>
<name>A0A0N5B0G0_9BILA</name>
<protein>
    <submittedName>
        <fullName evidence="3">Ras family protein</fullName>
    </submittedName>
</protein>
<organism evidence="2 3">
    <name type="scientific">Syphacia muris</name>
    <dbReference type="NCBI Taxonomy" id="451379"/>
    <lineage>
        <taxon>Eukaryota</taxon>
        <taxon>Metazoa</taxon>
        <taxon>Ecdysozoa</taxon>
        <taxon>Nematoda</taxon>
        <taxon>Chromadorea</taxon>
        <taxon>Rhabditida</taxon>
        <taxon>Spirurina</taxon>
        <taxon>Oxyuridomorpha</taxon>
        <taxon>Oxyuroidea</taxon>
        <taxon>Oxyuridae</taxon>
        <taxon>Syphacia</taxon>
    </lineage>
</organism>
<dbReference type="Proteomes" id="UP000046393">
    <property type="component" value="Unplaced"/>
</dbReference>
<dbReference type="AlphaFoldDB" id="A0A0N5B0G0"/>
<evidence type="ECO:0000313" key="3">
    <source>
        <dbReference type="WBParaSite" id="SMUV_0001076201-mRNA-1"/>
    </source>
</evidence>
<keyword evidence="2" id="KW-1185">Reference proteome</keyword>
<sequence>MNPVVNFIRRSWSWLRHFLLTVWLTVKYGVLRLFGNDEAAADSSNAAGADIERGANRTKHTSDIHPVDLTGMGDLTKKPNAANASNAAAHVHKIIMVGSGGVGKSALTLQFMYDEV</sequence>
<reference evidence="3" key="1">
    <citation type="submission" date="2017-02" db="UniProtKB">
        <authorList>
            <consortium name="WormBaseParasite"/>
        </authorList>
    </citation>
    <scope>IDENTIFICATION</scope>
</reference>
<dbReference type="STRING" id="451379.A0A0N5B0G0"/>